<gene>
    <name evidence="2" type="ORF">CDAR_472811</name>
</gene>
<evidence type="ECO:0000313" key="2">
    <source>
        <dbReference type="EMBL" id="GIY66727.1"/>
    </source>
</evidence>
<name>A0AAV4V8W6_9ARAC</name>
<reference evidence="2 3" key="1">
    <citation type="submission" date="2021-06" db="EMBL/GenBank/DDBJ databases">
        <title>Caerostris darwini draft genome.</title>
        <authorList>
            <person name="Kono N."/>
            <person name="Arakawa K."/>
        </authorList>
    </citation>
    <scope>NUCLEOTIDE SEQUENCE [LARGE SCALE GENOMIC DNA]</scope>
</reference>
<proteinExistence type="predicted"/>
<accession>A0AAV4V8W6</accession>
<feature type="compositionally biased region" description="Polar residues" evidence="1">
    <location>
        <begin position="55"/>
        <end position="75"/>
    </location>
</feature>
<evidence type="ECO:0000256" key="1">
    <source>
        <dbReference type="SAM" id="MobiDB-lite"/>
    </source>
</evidence>
<dbReference type="AlphaFoldDB" id="A0AAV4V8W6"/>
<dbReference type="Proteomes" id="UP001054837">
    <property type="component" value="Unassembled WGS sequence"/>
</dbReference>
<dbReference type="EMBL" id="BPLQ01012650">
    <property type="protein sequence ID" value="GIY66727.1"/>
    <property type="molecule type" value="Genomic_DNA"/>
</dbReference>
<protein>
    <submittedName>
        <fullName evidence="2">Uncharacterized protein</fullName>
    </submittedName>
</protein>
<comment type="caution">
    <text evidence="2">The sequence shown here is derived from an EMBL/GenBank/DDBJ whole genome shotgun (WGS) entry which is preliminary data.</text>
</comment>
<feature type="region of interest" description="Disordered" evidence="1">
    <location>
        <begin position="55"/>
        <end position="81"/>
    </location>
</feature>
<sequence length="135" mass="15701">MQMDMRVTKLVHEWPECLKICGIKRLHIKYTSRDQPVTHRHKKEEKETTCSFSANCNRPLSRNRVDGQQQKAGNHSRQRPSILGSFGSLPAREQLVKGAPVFHHHLLCWIWKTNKWVLEDFLFIIQVGVYGIVLG</sequence>
<organism evidence="2 3">
    <name type="scientific">Caerostris darwini</name>
    <dbReference type="NCBI Taxonomy" id="1538125"/>
    <lineage>
        <taxon>Eukaryota</taxon>
        <taxon>Metazoa</taxon>
        <taxon>Ecdysozoa</taxon>
        <taxon>Arthropoda</taxon>
        <taxon>Chelicerata</taxon>
        <taxon>Arachnida</taxon>
        <taxon>Araneae</taxon>
        <taxon>Araneomorphae</taxon>
        <taxon>Entelegynae</taxon>
        <taxon>Araneoidea</taxon>
        <taxon>Araneidae</taxon>
        <taxon>Caerostris</taxon>
    </lineage>
</organism>
<keyword evidence="3" id="KW-1185">Reference proteome</keyword>
<evidence type="ECO:0000313" key="3">
    <source>
        <dbReference type="Proteomes" id="UP001054837"/>
    </source>
</evidence>